<dbReference type="EMBL" id="CM047750">
    <property type="protein sequence ID" value="KAJ0006900.1"/>
    <property type="molecule type" value="Genomic_DNA"/>
</dbReference>
<keyword evidence="2" id="KW-1185">Reference proteome</keyword>
<evidence type="ECO:0000313" key="2">
    <source>
        <dbReference type="Proteomes" id="UP001163603"/>
    </source>
</evidence>
<sequence length="210" mass="23507">MNSDGADVLFAHCPKLLHLSLEALMKTLLTILARKGFFVNAYANDIYSMSLDEEDNSMEITEDGEGALGKQIQVLVEENIADYVFEILRLSECKDPTVNSCLQVLNLLLTTEQAFKQRLVVGFTALIPVLHHVAEFPFHPFQNQTLKLIWNCIFDCPGILSTSKVEDPLLCLTMMLRRNTDGEMSMLTETFIMAFSVFVATLKSPSSHGI</sequence>
<organism evidence="1 2">
    <name type="scientific">Pistacia integerrima</name>
    <dbReference type="NCBI Taxonomy" id="434235"/>
    <lineage>
        <taxon>Eukaryota</taxon>
        <taxon>Viridiplantae</taxon>
        <taxon>Streptophyta</taxon>
        <taxon>Embryophyta</taxon>
        <taxon>Tracheophyta</taxon>
        <taxon>Spermatophyta</taxon>
        <taxon>Magnoliopsida</taxon>
        <taxon>eudicotyledons</taxon>
        <taxon>Gunneridae</taxon>
        <taxon>Pentapetalae</taxon>
        <taxon>rosids</taxon>
        <taxon>malvids</taxon>
        <taxon>Sapindales</taxon>
        <taxon>Anacardiaceae</taxon>
        <taxon>Pistacia</taxon>
    </lineage>
</organism>
<comment type="caution">
    <text evidence="1">The sequence shown here is derived from an EMBL/GenBank/DDBJ whole genome shotgun (WGS) entry which is preliminary data.</text>
</comment>
<dbReference type="Proteomes" id="UP001163603">
    <property type="component" value="Chromosome 15"/>
</dbReference>
<name>A0ACC0WXS4_9ROSI</name>
<gene>
    <name evidence="1" type="ORF">Pint_30612</name>
</gene>
<protein>
    <submittedName>
        <fullName evidence="1">Uncharacterized protein</fullName>
    </submittedName>
</protein>
<proteinExistence type="predicted"/>
<evidence type="ECO:0000313" key="1">
    <source>
        <dbReference type="EMBL" id="KAJ0006900.1"/>
    </source>
</evidence>
<reference evidence="2" key="1">
    <citation type="journal article" date="2023" name="G3 (Bethesda)">
        <title>Genome assembly and association tests identify interacting loci associated with vigor, precocity, and sex in interspecific pistachio rootstocks.</title>
        <authorList>
            <person name="Palmer W."/>
            <person name="Jacygrad E."/>
            <person name="Sagayaradj S."/>
            <person name="Cavanaugh K."/>
            <person name="Han R."/>
            <person name="Bertier L."/>
            <person name="Beede B."/>
            <person name="Kafkas S."/>
            <person name="Golino D."/>
            <person name="Preece J."/>
            <person name="Michelmore R."/>
        </authorList>
    </citation>
    <scope>NUCLEOTIDE SEQUENCE [LARGE SCALE GENOMIC DNA]</scope>
</reference>
<accession>A0ACC0WXS4</accession>